<dbReference type="Gene3D" id="1.10.30.50">
    <property type="match status" value="1"/>
</dbReference>
<reference evidence="3 4" key="1">
    <citation type="submission" date="2015-02" db="EMBL/GenBank/DDBJ databases">
        <title>Draft genome sequences of ten Microbacterium spp. with emphasis on heavy metal contaminated environments.</title>
        <authorList>
            <person name="Corretto E."/>
        </authorList>
    </citation>
    <scope>NUCLEOTIDE SEQUENCE [LARGE SCALE GENOMIC DNA]</scope>
    <source>
        <strain evidence="3 4">DSM 23848</strain>
    </source>
</reference>
<keyword evidence="1" id="KW-0175">Coiled coil</keyword>
<evidence type="ECO:0000259" key="2">
    <source>
        <dbReference type="SMART" id="SM00507"/>
    </source>
</evidence>
<keyword evidence="4" id="KW-1185">Reference proteome</keyword>
<feature type="coiled-coil region" evidence="1">
    <location>
        <begin position="12"/>
        <end position="39"/>
    </location>
</feature>
<dbReference type="Proteomes" id="UP000033448">
    <property type="component" value="Unassembled WGS sequence"/>
</dbReference>
<dbReference type="InterPro" id="IPR003615">
    <property type="entry name" value="HNH_nuc"/>
</dbReference>
<name>A0A0F0KGE7_9MICO</name>
<feature type="domain" description="HNH nuclease" evidence="2">
    <location>
        <begin position="321"/>
        <end position="373"/>
    </location>
</feature>
<accession>A0A0F0KGE7</accession>
<dbReference type="SMART" id="SM00507">
    <property type="entry name" value="HNHc"/>
    <property type="match status" value="1"/>
</dbReference>
<organism evidence="3 4">
    <name type="scientific">Microbacterium azadirachtae</name>
    <dbReference type="NCBI Taxonomy" id="582680"/>
    <lineage>
        <taxon>Bacteria</taxon>
        <taxon>Bacillati</taxon>
        <taxon>Actinomycetota</taxon>
        <taxon>Actinomycetes</taxon>
        <taxon>Micrococcales</taxon>
        <taxon>Microbacteriaceae</taxon>
        <taxon>Microbacterium</taxon>
    </lineage>
</organism>
<sequence length="426" mass="46090">MDHPLDLYLRRSAEIVAECVELEREIARLQAQKAALAHERVSLLLDEVRPGSAGFDQAERSMICELAAALRLSRYAAAKLLATGHALQERFPATRSAFAAGESSSGHVEAVVEAAAHIPHDDHAALAAYEAQVVPFAAAESRARTKALAETVAAAVAPVALIEVHRRAHADRTVSVSDEGAGQATLRATGPAALIHAAHDLLTQEGRTVLDRAKHAAASGHPADERRLDQVRFDRFLLRVLTGRVAGDADVLDAIRPVVQVTVATGTLGGRDEWMAELDGRGPMDPELARRLAVAAPSWQRMLLDDAGMVTRTGTYQPTEAMRRFLRARDRTCRFPGCRQPARRCQIDHTHDFARGGATDLGNLACLCETHHALKHPDVDPRWRWTAEQRPGGVIVWTTPAGVPYTDVPPPRVMFGNADDDGADAA</sequence>
<evidence type="ECO:0000313" key="3">
    <source>
        <dbReference type="EMBL" id="KJL19938.1"/>
    </source>
</evidence>
<dbReference type="InterPro" id="IPR003870">
    <property type="entry name" value="DUF222"/>
</dbReference>
<gene>
    <name evidence="3" type="ORF">RL72_02984</name>
</gene>
<dbReference type="RefSeq" id="WP_052674454.1">
    <property type="nucleotide sequence ID" value="NZ_JYIT01000083.1"/>
</dbReference>
<protein>
    <recommendedName>
        <fullName evidence="2">HNH nuclease domain-containing protein</fullName>
    </recommendedName>
</protein>
<evidence type="ECO:0000313" key="4">
    <source>
        <dbReference type="Proteomes" id="UP000033448"/>
    </source>
</evidence>
<evidence type="ECO:0000256" key="1">
    <source>
        <dbReference type="SAM" id="Coils"/>
    </source>
</evidence>
<dbReference type="EMBL" id="JYIT01000083">
    <property type="protein sequence ID" value="KJL19938.1"/>
    <property type="molecule type" value="Genomic_DNA"/>
</dbReference>
<dbReference type="AlphaFoldDB" id="A0A0F0KGE7"/>
<dbReference type="OrthoDB" id="3261064at2"/>
<dbReference type="CDD" id="cd00085">
    <property type="entry name" value="HNHc"/>
    <property type="match status" value="1"/>
</dbReference>
<comment type="caution">
    <text evidence="3">The sequence shown here is derived from an EMBL/GenBank/DDBJ whole genome shotgun (WGS) entry which is preliminary data.</text>
</comment>
<proteinExistence type="predicted"/>
<dbReference type="PATRIC" id="fig|582680.7.peg.3042"/>
<dbReference type="Pfam" id="PF02720">
    <property type="entry name" value="DUF222"/>
    <property type="match status" value="1"/>
</dbReference>